<sequence>MAFAAFPIADIDTVSPPSASPLFRLDERKAPQKMMHVYEKNNAVLVADLGVRRTSRTPFLDIRTDRISPFNVY</sequence>
<dbReference type="AlphaFoldDB" id="A0A0M3HXL4"/>
<keyword evidence="1" id="KW-1185">Reference proteome</keyword>
<dbReference type="Proteomes" id="UP000036681">
    <property type="component" value="Unplaced"/>
</dbReference>
<accession>A0A0M3HXL4</accession>
<dbReference type="WBParaSite" id="ALUE_0000809301-mRNA-1">
    <property type="protein sequence ID" value="ALUE_0000809301-mRNA-1"/>
    <property type="gene ID" value="ALUE_0000809301"/>
</dbReference>
<proteinExistence type="predicted"/>
<organism evidence="1 2">
    <name type="scientific">Ascaris lumbricoides</name>
    <name type="common">Giant roundworm</name>
    <dbReference type="NCBI Taxonomy" id="6252"/>
    <lineage>
        <taxon>Eukaryota</taxon>
        <taxon>Metazoa</taxon>
        <taxon>Ecdysozoa</taxon>
        <taxon>Nematoda</taxon>
        <taxon>Chromadorea</taxon>
        <taxon>Rhabditida</taxon>
        <taxon>Spirurina</taxon>
        <taxon>Ascaridomorpha</taxon>
        <taxon>Ascaridoidea</taxon>
        <taxon>Ascarididae</taxon>
        <taxon>Ascaris</taxon>
    </lineage>
</organism>
<reference evidence="2" key="1">
    <citation type="submission" date="2017-02" db="UniProtKB">
        <authorList>
            <consortium name="WormBaseParasite"/>
        </authorList>
    </citation>
    <scope>IDENTIFICATION</scope>
</reference>
<evidence type="ECO:0000313" key="1">
    <source>
        <dbReference type="Proteomes" id="UP000036681"/>
    </source>
</evidence>
<evidence type="ECO:0000313" key="2">
    <source>
        <dbReference type="WBParaSite" id="ALUE_0000809301-mRNA-1"/>
    </source>
</evidence>
<protein>
    <submittedName>
        <fullName evidence="2">S9 family peptidase</fullName>
    </submittedName>
</protein>
<name>A0A0M3HXL4_ASCLU</name>